<accession>A0ABQ2EQF3</accession>
<proteinExistence type="predicted"/>
<reference evidence="2" key="1">
    <citation type="journal article" date="2019" name="Int. J. Syst. Evol. Microbiol.">
        <title>The Global Catalogue of Microorganisms (GCM) 10K type strain sequencing project: providing services to taxonomists for standard genome sequencing and annotation.</title>
        <authorList>
            <consortium name="The Broad Institute Genomics Platform"/>
            <consortium name="The Broad Institute Genome Sequencing Center for Infectious Disease"/>
            <person name="Wu L."/>
            <person name="Ma J."/>
        </authorList>
    </citation>
    <scope>NUCLEOTIDE SEQUENCE [LARGE SCALE GENOMIC DNA]</scope>
    <source>
        <strain evidence="2">CGMCC 1.8985</strain>
    </source>
</reference>
<dbReference type="Proteomes" id="UP000599009">
    <property type="component" value="Unassembled WGS sequence"/>
</dbReference>
<gene>
    <name evidence="1" type="ORF">GCM10011394_27950</name>
</gene>
<dbReference type="NCBIfam" id="NF047650">
    <property type="entry name" value="lipo_NMCC_0638"/>
    <property type="match status" value="1"/>
</dbReference>
<organism evidence="1 2">
    <name type="scientific">Luteimonas terricola</name>
    <dbReference type="NCBI Taxonomy" id="645597"/>
    <lineage>
        <taxon>Bacteria</taxon>
        <taxon>Pseudomonadati</taxon>
        <taxon>Pseudomonadota</taxon>
        <taxon>Gammaproteobacteria</taxon>
        <taxon>Lysobacterales</taxon>
        <taxon>Lysobacteraceae</taxon>
        <taxon>Luteimonas</taxon>
    </lineage>
</organism>
<keyword evidence="2" id="KW-1185">Reference proteome</keyword>
<comment type="caution">
    <text evidence="1">The sequence shown here is derived from an EMBL/GenBank/DDBJ whole genome shotgun (WGS) entry which is preliminary data.</text>
</comment>
<dbReference type="EMBL" id="BMME01000004">
    <property type="protein sequence ID" value="GGK17168.1"/>
    <property type="molecule type" value="Genomic_DNA"/>
</dbReference>
<evidence type="ECO:0000313" key="1">
    <source>
        <dbReference type="EMBL" id="GGK17168.1"/>
    </source>
</evidence>
<evidence type="ECO:0000313" key="2">
    <source>
        <dbReference type="Proteomes" id="UP000599009"/>
    </source>
</evidence>
<name>A0ABQ2EQF3_9GAMM</name>
<sequence>MKHFYSQDNLRKAMGDIGAPEAPPEKAEFFLDGNSGTAWFVVAPSTTYVVALRDDTVCAVFAQRADPNQVHAGFSALVGTAPEPLMAAAQEATGLGPNAPYTRTMAYTWSRSEDKDELLFVLTTSDSSDATAQAMVSMSLVGKGLVSRTVVAGFQATRSASLIRSVCTSHARCRHR</sequence>
<protein>
    <submittedName>
        <fullName evidence="1">Uncharacterized protein</fullName>
    </submittedName>
</protein>